<evidence type="ECO:0000313" key="10">
    <source>
        <dbReference type="Proteomes" id="UP001177023"/>
    </source>
</evidence>
<dbReference type="GO" id="GO:0016712">
    <property type="term" value="F:oxidoreductase activity, acting on paired donors, with incorporation or reduction of molecular oxygen, reduced flavin or flavoprotein as one donor, and incorporation of one atom of oxygen"/>
    <property type="evidence" value="ECO:0007669"/>
    <property type="project" value="TreeGrafter"/>
</dbReference>
<dbReference type="InterPro" id="IPR002401">
    <property type="entry name" value="Cyt_P450_E_grp-I"/>
</dbReference>
<sequence length="491" mass="57176">MLLLLSLTAFILFLFHELYWKRRHLPPGPLPLPFVGNVLSVVAKPPGYETFRRWRREFGPVFTYWLGPIPAVVIADYDLMKETIIKDGDKYADRFNTFFTQEWRGGRYGIVDNSGDPWREMRRFALHTLRDFGMGRNLMEEKILSEVTALHERLANQGGKPVAPQWEFDLAVGSIINNVLFGYRFEEDKQLEFAELRRLLSEQMKLLATASGGLVITRYWSRYIPGIRDVYKRIMNNRDQLFGFFNQQVQARKKTMDYDSDISNDLVECYLKEQHKHQDEPEFGYYSEAQLENVLMDLWVAGMETTSNTLNWGIAYLLNEPEVQKKIHAELDRAIKSDRTITLADKPNLNYINATLNEIQRVANLLPLNLFRKTTEDVVIAGHPVPKDTMVIPQISVVLLDEKIFPEPYAFKPERFLNADGSLKKVEELIPFSIGKRQCPGEGLARMELFMFFANLLQRFEVHSDEKPCLEKEMGITTSSRPYKCYFRERK</sequence>
<dbReference type="CDD" id="cd20617">
    <property type="entry name" value="CYP1_2-like"/>
    <property type="match status" value="1"/>
</dbReference>
<dbReference type="InterPro" id="IPR050182">
    <property type="entry name" value="Cytochrome_P450_fam2"/>
</dbReference>
<evidence type="ECO:0000256" key="6">
    <source>
        <dbReference type="ARBA" id="ARBA00023033"/>
    </source>
</evidence>
<organism evidence="9 10">
    <name type="scientific">Mesorhabditis spiculigera</name>
    <dbReference type="NCBI Taxonomy" id="96644"/>
    <lineage>
        <taxon>Eukaryota</taxon>
        <taxon>Metazoa</taxon>
        <taxon>Ecdysozoa</taxon>
        <taxon>Nematoda</taxon>
        <taxon>Chromadorea</taxon>
        <taxon>Rhabditida</taxon>
        <taxon>Rhabditina</taxon>
        <taxon>Rhabditomorpha</taxon>
        <taxon>Rhabditoidea</taxon>
        <taxon>Rhabditidae</taxon>
        <taxon>Mesorhabditinae</taxon>
        <taxon>Mesorhabditis</taxon>
    </lineage>
</organism>
<keyword evidence="7 8" id="KW-0349">Heme</keyword>
<dbReference type="GO" id="GO:0005506">
    <property type="term" value="F:iron ion binding"/>
    <property type="evidence" value="ECO:0007669"/>
    <property type="project" value="InterPro"/>
</dbReference>
<keyword evidence="10" id="KW-1185">Reference proteome</keyword>
<keyword evidence="5 7" id="KW-0408">Iron</keyword>
<evidence type="ECO:0000313" key="9">
    <source>
        <dbReference type="EMBL" id="CAJ0576932.1"/>
    </source>
</evidence>
<dbReference type="EMBL" id="CATQJA010002647">
    <property type="protein sequence ID" value="CAJ0576932.1"/>
    <property type="molecule type" value="Genomic_DNA"/>
</dbReference>
<feature type="binding site" description="axial binding residue" evidence="7">
    <location>
        <position position="439"/>
    </location>
    <ligand>
        <name>heme</name>
        <dbReference type="ChEBI" id="CHEBI:30413"/>
    </ligand>
    <ligandPart>
        <name>Fe</name>
        <dbReference type="ChEBI" id="CHEBI:18248"/>
    </ligandPart>
</feature>
<name>A0AA36G2B1_9BILA</name>
<gene>
    <name evidence="9" type="ORF">MSPICULIGERA_LOCUS15213</name>
</gene>
<keyword evidence="6 8" id="KW-0503">Monooxygenase</keyword>
<evidence type="ECO:0000256" key="1">
    <source>
        <dbReference type="ARBA" id="ARBA00001971"/>
    </source>
</evidence>
<evidence type="ECO:0008006" key="11">
    <source>
        <dbReference type="Google" id="ProtNLM"/>
    </source>
</evidence>
<dbReference type="Gene3D" id="1.10.630.10">
    <property type="entry name" value="Cytochrome P450"/>
    <property type="match status" value="1"/>
</dbReference>
<dbReference type="PANTHER" id="PTHR24300">
    <property type="entry name" value="CYTOCHROME P450 508A4-RELATED"/>
    <property type="match status" value="1"/>
</dbReference>
<evidence type="ECO:0000256" key="2">
    <source>
        <dbReference type="ARBA" id="ARBA00010617"/>
    </source>
</evidence>
<proteinExistence type="inferred from homology"/>
<dbReference type="PANTHER" id="PTHR24300:SF369">
    <property type="entry name" value="CYTOCHROME P450 FAMILY"/>
    <property type="match status" value="1"/>
</dbReference>
<dbReference type="InterPro" id="IPR036396">
    <property type="entry name" value="Cyt_P450_sf"/>
</dbReference>
<protein>
    <recommendedName>
        <fullName evidence="11">CYtochrome P450 family</fullName>
    </recommendedName>
</protein>
<evidence type="ECO:0000256" key="5">
    <source>
        <dbReference type="ARBA" id="ARBA00023004"/>
    </source>
</evidence>
<comment type="cofactor">
    <cofactor evidence="1 7">
        <name>heme</name>
        <dbReference type="ChEBI" id="CHEBI:30413"/>
    </cofactor>
</comment>
<accession>A0AA36G2B1</accession>
<evidence type="ECO:0000256" key="7">
    <source>
        <dbReference type="PIRSR" id="PIRSR602401-1"/>
    </source>
</evidence>
<dbReference type="Proteomes" id="UP001177023">
    <property type="component" value="Unassembled WGS sequence"/>
</dbReference>
<dbReference type="InterPro" id="IPR001128">
    <property type="entry name" value="Cyt_P450"/>
</dbReference>
<dbReference type="GO" id="GO:0006805">
    <property type="term" value="P:xenobiotic metabolic process"/>
    <property type="evidence" value="ECO:0007669"/>
    <property type="project" value="TreeGrafter"/>
</dbReference>
<dbReference type="GO" id="GO:0006082">
    <property type="term" value="P:organic acid metabolic process"/>
    <property type="evidence" value="ECO:0007669"/>
    <property type="project" value="TreeGrafter"/>
</dbReference>
<dbReference type="SUPFAM" id="SSF48264">
    <property type="entry name" value="Cytochrome P450"/>
    <property type="match status" value="1"/>
</dbReference>
<keyword evidence="4 8" id="KW-0560">Oxidoreductase</keyword>
<comment type="similarity">
    <text evidence="2 8">Belongs to the cytochrome P450 family.</text>
</comment>
<dbReference type="InterPro" id="IPR017972">
    <property type="entry name" value="Cyt_P450_CS"/>
</dbReference>
<dbReference type="PRINTS" id="PR00463">
    <property type="entry name" value="EP450I"/>
</dbReference>
<dbReference type="PROSITE" id="PS00086">
    <property type="entry name" value="CYTOCHROME_P450"/>
    <property type="match status" value="1"/>
</dbReference>
<feature type="non-terminal residue" evidence="9">
    <location>
        <position position="491"/>
    </location>
</feature>
<dbReference type="FunFam" id="1.10.630.10:FF:000036">
    <property type="entry name" value="CYtochrome P450 family"/>
    <property type="match status" value="1"/>
</dbReference>
<dbReference type="GO" id="GO:0020037">
    <property type="term" value="F:heme binding"/>
    <property type="evidence" value="ECO:0007669"/>
    <property type="project" value="InterPro"/>
</dbReference>
<dbReference type="GO" id="GO:0005737">
    <property type="term" value="C:cytoplasm"/>
    <property type="evidence" value="ECO:0007669"/>
    <property type="project" value="TreeGrafter"/>
</dbReference>
<dbReference type="PRINTS" id="PR00385">
    <property type="entry name" value="P450"/>
</dbReference>
<dbReference type="AlphaFoldDB" id="A0AA36G2B1"/>
<evidence type="ECO:0000256" key="4">
    <source>
        <dbReference type="ARBA" id="ARBA00023002"/>
    </source>
</evidence>
<dbReference type="Pfam" id="PF00067">
    <property type="entry name" value="p450"/>
    <property type="match status" value="1"/>
</dbReference>
<evidence type="ECO:0000256" key="3">
    <source>
        <dbReference type="ARBA" id="ARBA00022723"/>
    </source>
</evidence>
<comment type="caution">
    <text evidence="9">The sequence shown here is derived from an EMBL/GenBank/DDBJ whole genome shotgun (WGS) entry which is preliminary data.</text>
</comment>
<keyword evidence="3 7" id="KW-0479">Metal-binding</keyword>
<reference evidence="9" key="1">
    <citation type="submission" date="2023-06" db="EMBL/GenBank/DDBJ databases">
        <authorList>
            <person name="Delattre M."/>
        </authorList>
    </citation>
    <scope>NUCLEOTIDE SEQUENCE</scope>
    <source>
        <strain evidence="9">AF72</strain>
    </source>
</reference>
<evidence type="ECO:0000256" key="8">
    <source>
        <dbReference type="RuleBase" id="RU000461"/>
    </source>
</evidence>